<gene>
    <name evidence="1" type="primary">434</name>
    <name evidence="1" type="ORF">G_434</name>
</gene>
<dbReference type="RefSeq" id="YP_009015737.1">
    <property type="nucleotide sequence ID" value="NC_023719.1"/>
</dbReference>
<proteinExistence type="predicted"/>
<evidence type="ECO:0000313" key="2">
    <source>
        <dbReference type="Proteomes" id="UP000009273"/>
    </source>
</evidence>
<dbReference type="KEGG" id="vg:18563648"/>
<evidence type="ECO:0000313" key="1">
    <source>
        <dbReference type="EMBL" id="AEO93692.1"/>
    </source>
</evidence>
<keyword evidence="2" id="KW-1185">Reference proteome</keyword>
<dbReference type="Proteomes" id="UP000009273">
    <property type="component" value="Segment"/>
</dbReference>
<accession>G3MAH5</accession>
<organism evidence="1 2">
    <name type="scientific">Bacillus phage G</name>
    <dbReference type="NCBI Taxonomy" id="2884420"/>
    <lineage>
        <taxon>Viruses</taxon>
        <taxon>Duplodnaviria</taxon>
        <taxon>Heunggongvirae</taxon>
        <taxon>Uroviricota</taxon>
        <taxon>Caudoviricetes</taxon>
        <taxon>Donellivirus</taxon>
        <taxon>Donellivirus gee</taxon>
    </lineage>
</organism>
<name>G3MAH5_9CAUD</name>
<protein>
    <submittedName>
        <fullName evidence="1">Gp434</fullName>
    </submittedName>
</protein>
<dbReference type="GeneID" id="18563648"/>
<dbReference type="EMBL" id="JN638751">
    <property type="protein sequence ID" value="AEO93692.1"/>
    <property type="molecule type" value="Genomic_DNA"/>
</dbReference>
<reference evidence="1 2" key="1">
    <citation type="submission" date="2011-09" db="EMBL/GenBank/DDBJ databases">
        <authorList>
            <person name="Pope W.H."/>
            <person name="Pedulla M.L."/>
            <person name="Ford M.E."/>
            <person name="Peebles C.L."/>
            <person name="Hatfull G.H."/>
            <person name="Hendrix R.W."/>
        </authorList>
    </citation>
    <scope>NUCLEOTIDE SEQUENCE [LARGE SCALE GENOMIC DNA]</scope>
    <source>
        <strain evidence="1">G</strain>
    </source>
</reference>
<sequence length="237" mass="27172">MTAVNVSQCKVCQSQFRNVIEQLHLNGLSPEKIFEYLSHLTDPNEKAVVQKENIKPSSIRRHLKNHFNSEEGSKIKIAETRARLTQSRNLYNEGVQITIDKVNTISHLIDSAMIRIEELDDHANKREKHSMTINYMNSIKGLVETLGKLTGELKQEGTIDINFFSNEIANFAEIVLQSIRSVDRQLGLNGQLEVTFAQEFGTQWKNFQDRQVRIVNGEIGMMDENKHMNVNTFNENV</sequence>